<evidence type="ECO:0000313" key="1">
    <source>
        <dbReference type="EMBL" id="ELA48039.1"/>
    </source>
</evidence>
<dbReference type="EMBL" id="GL877408">
    <property type="protein sequence ID" value="ELA48039.1"/>
    <property type="molecule type" value="Genomic_DNA"/>
</dbReference>
<dbReference type="InParanoid" id="L2GWN5"/>
<organism evidence="1 2">
    <name type="scientific">Vavraia culicis (isolate floridensis)</name>
    <name type="common">Microsporidian parasite</name>
    <dbReference type="NCBI Taxonomy" id="948595"/>
    <lineage>
        <taxon>Eukaryota</taxon>
        <taxon>Fungi</taxon>
        <taxon>Fungi incertae sedis</taxon>
        <taxon>Microsporidia</taxon>
        <taxon>Pleistophoridae</taxon>
        <taxon>Vavraia</taxon>
    </lineage>
</organism>
<dbReference type="VEuPathDB" id="MicrosporidiaDB:VCUG_00462"/>
<dbReference type="Proteomes" id="UP000011081">
    <property type="component" value="Unassembled WGS sequence"/>
</dbReference>
<gene>
    <name evidence="1" type="ORF">VCUG_00462</name>
</gene>
<name>L2GWN5_VAVCU</name>
<reference evidence="2" key="1">
    <citation type="submission" date="2011-03" db="EMBL/GenBank/DDBJ databases">
        <title>The genome sequence of Vavraia culicis strain floridensis.</title>
        <authorList>
            <consortium name="The Broad Institute Genome Sequencing Platform"/>
            <person name="Cuomo C."/>
            <person name="Becnel J."/>
            <person name="Sanscrainte N."/>
            <person name="Young S.K."/>
            <person name="Zeng Q."/>
            <person name="Gargeya S."/>
            <person name="Fitzgerald M."/>
            <person name="Haas B."/>
            <person name="Abouelleil A."/>
            <person name="Alvarado L."/>
            <person name="Arachchi H.M."/>
            <person name="Berlin A."/>
            <person name="Chapman S.B."/>
            <person name="Gearin G."/>
            <person name="Goldberg J."/>
            <person name="Griggs A."/>
            <person name="Gujja S."/>
            <person name="Hansen M."/>
            <person name="Heiman D."/>
            <person name="Howarth C."/>
            <person name="Larimer J."/>
            <person name="Lui A."/>
            <person name="MacDonald P.J.P."/>
            <person name="McCowen C."/>
            <person name="Montmayeur A."/>
            <person name="Murphy C."/>
            <person name="Neiman D."/>
            <person name="Pearson M."/>
            <person name="Priest M."/>
            <person name="Roberts A."/>
            <person name="Saif S."/>
            <person name="Shea T."/>
            <person name="Sisk P."/>
            <person name="Stolte C."/>
            <person name="Sykes S."/>
            <person name="Wortman J."/>
            <person name="Nusbaum C."/>
            <person name="Birren B."/>
        </authorList>
    </citation>
    <scope>NUCLEOTIDE SEQUENCE [LARGE SCALE GENOMIC DNA]</scope>
    <source>
        <strain evidence="2">floridensis</strain>
    </source>
</reference>
<dbReference type="GeneID" id="19878349"/>
<dbReference type="OMA" id="CEHKIVE"/>
<dbReference type="RefSeq" id="XP_008073484.1">
    <property type="nucleotide sequence ID" value="XM_008075293.1"/>
</dbReference>
<dbReference type="OrthoDB" id="2196255at2759"/>
<keyword evidence="2" id="KW-1185">Reference proteome</keyword>
<protein>
    <submittedName>
        <fullName evidence="1">Uncharacterized protein</fullName>
    </submittedName>
</protein>
<accession>L2GWN5</accession>
<evidence type="ECO:0000313" key="2">
    <source>
        <dbReference type="Proteomes" id="UP000011081"/>
    </source>
</evidence>
<sequence>MNGKTVIKRIIKVCEEYGVKVSVISTATVFFRKIEKNYKDTENMENDMQPDDHGSKAREKLDIFSDEFLVGLIAVACKSNDIVMPSRIRKGYMPEKIAMMESTIPTLFGFKMHIPCPFTRMLGLIICLCEHKIVELNVSSMFEKGAGNIKRILLDDNYMDYSVNEVAAAALPIDCKYLSKLMVGELSCENIEKIRKNNNVTVDCQ</sequence>
<dbReference type="HOGENOM" id="CLU_115981_0_0_1"/>
<dbReference type="AlphaFoldDB" id="L2GWN5"/>
<proteinExistence type="predicted"/>